<evidence type="ECO:0000313" key="13">
    <source>
        <dbReference type="Proteomes" id="UP000799441"/>
    </source>
</evidence>
<evidence type="ECO:0000256" key="1">
    <source>
        <dbReference type="ARBA" id="ARBA00004141"/>
    </source>
</evidence>
<evidence type="ECO:0000256" key="11">
    <source>
        <dbReference type="SAM" id="MobiDB-lite"/>
    </source>
</evidence>
<dbReference type="PANTHER" id="PTHR12714">
    <property type="entry name" value="PROTEIN-S ISOPRENYLCYSTEINE O-METHYLTRANSFERASE"/>
    <property type="match status" value="1"/>
</dbReference>
<keyword evidence="10" id="KW-0256">Endoplasmic reticulum</keyword>
<keyword evidence="5" id="KW-0808">Transferase</keyword>
<evidence type="ECO:0000256" key="3">
    <source>
        <dbReference type="ARBA" id="ARBA00012151"/>
    </source>
</evidence>
<keyword evidence="6 10" id="KW-0949">S-adenosyl-L-methionine</keyword>
<comment type="subcellular location">
    <subcellularLocation>
        <location evidence="10">Endoplasmic reticulum membrane</location>
        <topology evidence="10">Multi-pass membrane protein</topology>
    </subcellularLocation>
    <subcellularLocation>
        <location evidence="1">Membrane</location>
        <topology evidence="1">Multi-pass membrane protein</topology>
    </subcellularLocation>
</comment>
<feature type="region of interest" description="Disordered" evidence="11">
    <location>
        <begin position="1"/>
        <end position="29"/>
    </location>
</feature>
<dbReference type="GO" id="GO:0005789">
    <property type="term" value="C:endoplasmic reticulum membrane"/>
    <property type="evidence" value="ECO:0007669"/>
    <property type="project" value="UniProtKB-SubCell"/>
</dbReference>
<keyword evidence="4 10" id="KW-0489">Methyltransferase</keyword>
<evidence type="ECO:0000256" key="4">
    <source>
        <dbReference type="ARBA" id="ARBA00022603"/>
    </source>
</evidence>
<feature type="compositionally biased region" description="Low complexity" evidence="11">
    <location>
        <begin position="1"/>
        <end position="14"/>
    </location>
</feature>
<feature type="transmembrane region" description="Helical" evidence="10">
    <location>
        <begin position="64"/>
        <end position="88"/>
    </location>
</feature>
<keyword evidence="13" id="KW-1185">Reference proteome</keyword>
<gene>
    <name evidence="12" type="ORF">K431DRAFT_320859</name>
</gene>
<feature type="transmembrane region" description="Helical" evidence="10">
    <location>
        <begin position="168"/>
        <end position="187"/>
    </location>
</feature>
<dbReference type="PROSITE" id="PS51564">
    <property type="entry name" value="SAM_ICMT"/>
    <property type="match status" value="1"/>
</dbReference>
<dbReference type="Pfam" id="PF04140">
    <property type="entry name" value="ICMT"/>
    <property type="match status" value="1"/>
</dbReference>
<dbReference type="InterPro" id="IPR007269">
    <property type="entry name" value="ICMT_MeTrfase"/>
</dbReference>
<dbReference type="Proteomes" id="UP000799441">
    <property type="component" value="Unassembled WGS sequence"/>
</dbReference>
<comment type="similarity">
    <text evidence="2 10">Belongs to the class VI-like SAM-binding methyltransferase superfamily. Isoprenylcysteine carboxyl methyltransferase family.</text>
</comment>
<keyword evidence="7 10" id="KW-0812">Transmembrane</keyword>
<name>A0A9P4UNL9_9PEZI</name>
<dbReference type="EMBL" id="MU003796">
    <property type="protein sequence ID" value="KAF2720839.1"/>
    <property type="molecule type" value="Genomic_DNA"/>
</dbReference>
<feature type="transmembrane region" description="Helical" evidence="10">
    <location>
        <begin position="136"/>
        <end position="156"/>
    </location>
</feature>
<evidence type="ECO:0000256" key="5">
    <source>
        <dbReference type="ARBA" id="ARBA00022679"/>
    </source>
</evidence>
<feature type="transmembrane region" description="Helical" evidence="10">
    <location>
        <begin position="226"/>
        <end position="254"/>
    </location>
</feature>
<dbReference type="InterPro" id="IPR025770">
    <property type="entry name" value="PPMT_MeTrfase"/>
</dbReference>
<evidence type="ECO:0000256" key="9">
    <source>
        <dbReference type="ARBA" id="ARBA00023136"/>
    </source>
</evidence>
<proteinExistence type="inferred from homology"/>
<evidence type="ECO:0000256" key="6">
    <source>
        <dbReference type="ARBA" id="ARBA00022691"/>
    </source>
</evidence>
<dbReference type="EC" id="2.1.1.100" evidence="3 10"/>
<evidence type="ECO:0000256" key="2">
    <source>
        <dbReference type="ARBA" id="ARBA00009140"/>
    </source>
</evidence>
<reference evidence="12" key="1">
    <citation type="journal article" date="2020" name="Stud. Mycol.">
        <title>101 Dothideomycetes genomes: a test case for predicting lifestyles and emergence of pathogens.</title>
        <authorList>
            <person name="Haridas S."/>
            <person name="Albert R."/>
            <person name="Binder M."/>
            <person name="Bloem J."/>
            <person name="Labutti K."/>
            <person name="Salamov A."/>
            <person name="Andreopoulos B."/>
            <person name="Baker S."/>
            <person name="Barry K."/>
            <person name="Bills G."/>
            <person name="Bluhm B."/>
            <person name="Cannon C."/>
            <person name="Castanera R."/>
            <person name="Culley D."/>
            <person name="Daum C."/>
            <person name="Ezra D."/>
            <person name="Gonzalez J."/>
            <person name="Henrissat B."/>
            <person name="Kuo A."/>
            <person name="Liang C."/>
            <person name="Lipzen A."/>
            <person name="Lutzoni F."/>
            <person name="Magnuson J."/>
            <person name="Mondo S."/>
            <person name="Nolan M."/>
            <person name="Ohm R."/>
            <person name="Pangilinan J."/>
            <person name="Park H.-J."/>
            <person name="Ramirez L."/>
            <person name="Alfaro M."/>
            <person name="Sun H."/>
            <person name="Tritt A."/>
            <person name="Yoshinaga Y."/>
            <person name="Zwiers L.-H."/>
            <person name="Turgeon B."/>
            <person name="Goodwin S."/>
            <person name="Spatafora J."/>
            <person name="Crous P."/>
            <person name="Grigoriev I."/>
        </authorList>
    </citation>
    <scope>NUCLEOTIDE SEQUENCE</scope>
    <source>
        <strain evidence="12">CBS 116435</strain>
    </source>
</reference>
<dbReference type="GO" id="GO:0032259">
    <property type="term" value="P:methylation"/>
    <property type="evidence" value="ECO:0007669"/>
    <property type="project" value="UniProtKB-KW"/>
</dbReference>
<keyword evidence="9 10" id="KW-0472">Membrane</keyword>
<dbReference type="AlphaFoldDB" id="A0A9P4UNL9"/>
<evidence type="ECO:0000256" key="7">
    <source>
        <dbReference type="ARBA" id="ARBA00022692"/>
    </source>
</evidence>
<feature type="transmembrane region" description="Helical" evidence="10">
    <location>
        <begin position="95"/>
        <end position="116"/>
    </location>
</feature>
<dbReference type="Gene3D" id="1.20.120.1630">
    <property type="match status" value="1"/>
</dbReference>
<comment type="caution">
    <text evidence="12">The sequence shown here is derived from an EMBL/GenBank/DDBJ whole genome shotgun (WGS) entry which is preliminary data.</text>
</comment>
<protein>
    <recommendedName>
        <fullName evidence="3 10">Protein-S-isoprenylcysteine O-methyltransferase</fullName>
        <ecNumber evidence="3 10">2.1.1.100</ecNumber>
    </recommendedName>
</protein>
<keyword evidence="8 10" id="KW-1133">Transmembrane helix</keyword>
<dbReference type="GO" id="GO:0004671">
    <property type="term" value="F:protein C-terminal S-isoprenylcysteine carboxyl O-methyltransferase activity"/>
    <property type="evidence" value="ECO:0007669"/>
    <property type="project" value="UniProtKB-EC"/>
</dbReference>
<dbReference type="OrthoDB" id="422086at2759"/>
<organism evidence="12 13">
    <name type="scientific">Polychaeton citri CBS 116435</name>
    <dbReference type="NCBI Taxonomy" id="1314669"/>
    <lineage>
        <taxon>Eukaryota</taxon>
        <taxon>Fungi</taxon>
        <taxon>Dikarya</taxon>
        <taxon>Ascomycota</taxon>
        <taxon>Pezizomycotina</taxon>
        <taxon>Dothideomycetes</taxon>
        <taxon>Dothideomycetidae</taxon>
        <taxon>Capnodiales</taxon>
        <taxon>Capnodiaceae</taxon>
        <taxon>Polychaeton</taxon>
    </lineage>
</organism>
<evidence type="ECO:0000256" key="8">
    <source>
        <dbReference type="ARBA" id="ARBA00022989"/>
    </source>
</evidence>
<evidence type="ECO:0000256" key="10">
    <source>
        <dbReference type="RuleBase" id="RU362022"/>
    </source>
</evidence>
<dbReference type="PANTHER" id="PTHR12714:SF9">
    <property type="entry name" value="PROTEIN-S-ISOPRENYLCYSTEINE O-METHYLTRANSFERASE"/>
    <property type="match status" value="1"/>
</dbReference>
<evidence type="ECO:0000313" key="12">
    <source>
        <dbReference type="EMBL" id="KAF2720839.1"/>
    </source>
</evidence>
<comment type="catalytic activity">
    <reaction evidence="10">
        <text>[protein]-C-terminal S-[(2E,6E)-farnesyl]-L-cysteine + S-adenosyl-L-methionine = [protein]-C-terminal S-[(2E,6E)-farnesyl]-L-cysteine methyl ester + S-adenosyl-L-homocysteine</text>
        <dbReference type="Rhea" id="RHEA:21672"/>
        <dbReference type="Rhea" id="RHEA-COMP:12125"/>
        <dbReference type="Rhea" id="RHEA-COMP:12126"/>
        <dbReference type="ChEBI" id="CHEBI:57856"/>
        <dbReference type="ChEBI" id="CHEBI:59789"/>
        <dbReference type="ChEBI" id="CHEBI:90510"/>
        <dbReference type="ChEBI" id="CHEBI:90511"/>
        <dbReference type="EC" id="2.1.1.100"/>
    </reaction>
</comment>
<accession>A0A9P4UNL9</accession>
<sequence length="288" mass="31868">MSSVASATATAPSANGHAPGPALATSSEPTIGELSFDFDDPRYRQKSQPVPSDPTLLPSGTRSLSYIGLQAFGLGFTLAFSLLAAAWLSLQDKPIWRLPAFLVCLSIFHFLEYWTTARFNLPATRASSFLLFSNGTAYNVAHTAAMVEILFTSLLTPSLLQRPLPSTINATIGLAFVVVGQLVRSVAMAQAGTNFNHTPVKTKKEDHQLVTAGIYGYLRHPSYFGFFWWAIGTQLLVGNKVCLLGYVGILWHFFYKRIIAEEKTLVEFFGRDYEDFRRRTQTGIPFIR</sequence>